<protein>
    <submittedName>
        <fullName evidence="1">Uncharacterized protein</fullName>
    </submittedName>
</protein>
<dbReference type="Proteomes" id="UP000626210">
    <property type="component" value="Unassembled WGS sequence"/>
</dbReference>
<reference evidence="2" key="1">
    <citation type="journal article" date="2019" name="Int. J. Syst. Evol. Microbiol.">
        <title>The Global Catalogue of Microorganisms (GCM) 10K type strain sequencing project: providing services to taxonomists for standard genome sequencing and annotation.</title>
        <authorList>
            <consortium name="The Broad Institute Genomics Platform"/>
            <consortium name="The Broad Institute Genome Sequencing Center for Infectious Disease"/>
            <person name="Wu L."/>
            <person name="Ma J."/>
        </authorList>
    </citation>
    <scope>NUCLEOTIDE SEQUENCE [LARGE SCALE GENOMIC DNA]</scope>
    <source>
        <strain evidence="2">KCTC 23314</strain>
    </source>
</reference>
<gene>
    <name evidence="1" type="ORF">GCM10007320_12630</name>
</gene>
<accession>A0ABQ3FXJ3</accession>
<evidence type="ECO:0000313" key="1">
    <source>
        <dbReference type="EMBL" id="GHC74998.1"/>
    </source>
</evidence>
<proteinExistence type="predicted"/>
<comment type="caution">
    <text evidence="1">The sequence shown here is derived from an EMBL/GenBank/DDBJ whole genome shotgun (WGS) entry which is preliminary data.</text>
</comment>
<name>A0ABQ3FXJ3_9BURK</name>
<sequence length="86" mass="9702">MNVRDKLHELSIYVPEGAHRYRLGKGCLEWLRADHVEGAAALFRMPVTRDQYESMLGAGLLCTAERVVESPYIAPPTFGRSREALQ</sequence>
<dbReference type="EMBL" id="BMYK01000003">
    <property type="protein sequence ID" value="GHC74998.1"/>
    <property type="molecule type" value="Genomic_DNA"/>
</dbReference>
<dbReference type="RefSeq" id="WP_189686111.1">
    <property type="nucleotide sequence ID" value="NZ_BMYK01000003.1"/>
</dbReference>
<keyword evidence="2" id="KW-1185">Reference proteome</keyword>
<organism evidence="1 2">
    <name type="scientific">Pseudorhodoferax aquiterrae</name>
    <dbReference type="NCBI Taxonomy" id="747304"/>
    <lineage>
        <taxon>Bacteria</taxon>
        <taxon>Pseudomonadati</taxon>
        <taxon>Pseudomonadota</taxon>
        <taxon>Betaproteobacteria</taxon>
        <taxon>Burkholderiales</taxon>
        <taxon>Comamonadaceae</taxon>
    </lineage>
</organism>
<evidence type="ECO:0000313" key="2">
    <source>
        <dbReference type="Proteomes" id="UP000626210"/>
    </source>
</evidence>